<dbReference type="Proteomes" id="UP000629098">
    <property type="component" value="Unassembled WGS sequence"/>
</dbReference>
<gene>
    <name evidence="1" type="ORF">ICL16_25340</name>
</gene>
<keyword evidence="2" id="KW-1185">Reference proteome</keyword>
<accession>A0A8J7BY91</accession>
<dbReference type="EMBL" id="JACXAE010000078">
    <property type="protein sequence ID" value="MBD2775292.1"/>
    <property type="molecule type" value="Genomic_DNA"/>
</dbReference>
<proteinExistence type="predicted"/>
<evidence type="ECO:0000313" key="1">
    <source>
        <dbReference type="EMBL" id="MBD2775292.1"/>
    </source>
</evidence>
<organism evidence="1 2">
    <name type="scientific">Iningainema tapete BLCC-T55</name>
    <dbReference type="NCBI Taxonomy" id="2748662"/>
    <lineage>
        <taxon>Bacteria</taxon>
        <taxon>Bacillati</taxon>
        <taxon>Cyanobacteriota</taxon>
        <taxon>Cyanophyceae</taxon>
        <taxon>Nostocales</taxon>
        <taxon>Scytonemataceae</taxon>
        <taxon>Iningainema tapete</taxon>
    </lineage>
</organism>
<evidence type="ECO:0000313" key="2">
    <source>
        <dbReference type="Proteomes" id="UP000629098"/>
    </source>
</evidence>
<sequence length="59" mass="6853">MQSEFSMLRFGEAIAHLKYLYLVYGTSRAAFFIITYNQKYLQAAEKFGILRINIKSALI</sequence>
<dbReference type="RefSeq" id="WP_190833501.1">
    <property type="nucleotide sequence ID" value="NZ_CAWPPI010000078.1"/>
</dbReference>
<reference evidence="1" key="1">
    <citation type="submission" date="2020-09" db="EMBL/GenBank/DDBJ databases">
        <title>Iningainema tapete sp. nov. (Scytonemataceae, Cyanobacteria) from greenhouses in central Florida (USA) produces two types of nodularin with biosynthetic potential for microcystin-LR and anabaenopeptins.</title>
        <authorList>
            <person name="Berthold D.E."/>
            <person name="Lefler F.W."/>
            <person name="Huang I.-S."/>
            <person name="Abdulla H."/>
            <person name="Zimba P.V."/>
            <person name="Laughinghouse H.D. IV."/>
        </authorList>
    </citation>
    <scope>NUCLEOTIDE SEQUENCE</scope>
    <source>
        <strain evidence="1">BLCCT55</strain>
    </source>
</reference>
<name>A0A8J7BY91_9CYAN</name>
<protein>
    <submittedName>
        <fullName evidence="1">Uncharacterized protein</fullName>
    </submittedName>
</protein>
<comment type="caution">
    <text evidence="1">The sequence shown here is derived from an EMBL/GenBank/DDBJ whole genome shotgun (WGS) entry which is preliminary data.</text>
</comment>
<dbReference type="AlphaFoldDB" id="A0A8J7BY91"/>